<dbReference type="AlphaFoldDB" id="A0A5K7YQT1"/>
<accession>A0A5K7YQT1</accession>
<gene>
    <name evidence="1" type="ORF">DSCA_60720</name>
</gene>
<dbReference type="KEGG" id="dalk:DSCA_60720"/>
<sequence length="126" mass="14713">MDDSTQVIAKMWEKAEPHTFIAMQHLVMAMAKLMKNSGKTGLFGRDKGLSAMKKFEDKLRNALFAMILDEQIKRNATPQEFCEEVKSKIDMFRVVFPNWQEAYAYAEVYFVNNKDVAEDRIRNLLR</sequence>
<dbReference type="EMBL" id="AP021874">
    <property type="protein sequence ID" value="BBO72142.1"/>
    <property type="molecule type" value="Genomic_DNA"/>
</dbReference>
<keyword evidence="2" id="KW-1185">Reference proteome</keyword>
<organism evidence="1 2">
    <name type="scientific">Desulfosarcina alkanivorans</name>
    <dbReference type="NCBI Taxonomy" id="571177"/>
    <lineage>
        <taxon>Bacteria</taxon>
        <taxon>Pseudomonadati</taxon>
        <taxon>Thermodesulfobacteriota</taxon>
        <taxon>Desulfobacteria</taxon>
        <taxon>Desulfobacterales</taxon>
        <taxon>Desulfosarcinaceae</taxon>
        <taxon>Desulfosarcina</taxon>
    </lineage>
</organism>
<dbReference type="OrthoDB" id="5523366at2"/>
<evidence type="ECO:0000313" key="2">
    <source>
        <dbReference type="Proteomes" id="UP000427906"/>
    </source>
</evidence>
<dbReference type="Proteomes" id="UP000427906">
    <property type="component" value="Chromosome"/>
</dbReference>
<evidence type="ECO:0000313" key="1">
    <source>
        <dbReference type="EMBL" id="BBO72142.1"/>
    </source>
</evidence>
<proteinExistence type="predicted"/>
<dbReference type="RefSeq" id="WP_155319890.1">
    <property type="nucleotide sequence ID" value="NZ_AP021874.1"/>
</dbReference>
<reference evidence="1 2" key="1">
    <citation type="submission" date="2019-11" db="EMBL/GenBank/DDBJ databases">
        <title>Comparative genomics of hydrocarbon-degrading Desulfosarcina strains.</title>
        <authorList>
            <person name="Watanabe M."/>
            <person name="Kojima H."/>
            <person name="Fukui M."/>
        </authorList>
    </citation>
    <scope>NUCLEOTIDE SEQUENCE [LARGE SCALE GENOMIC DNA]</scope>
    <source>
        <strain evidence="1 2">PL12</strain>
    </source>
</reference>
<name>A0A5K7YQT1_9BACT</name>
<protein>
    <submittedName>
        <fullName evidence="1">Uncharacterized protein</fullName>
    </submittedName>
</protein>